<organism evidence="11 12">
    <name type="scientific">Lepeophtheirus salmonis</name>
    <name type="common">Salmon louse</name>
    <name type="synonym">Caligus salmonis</name>
    <dbReference type="NCBI Taxonomy" id="72036"/>
    <lineage>
        <taxon>Eukaryota</taxon>
        <taxon>Metazoa</taxon>
        <taxon>Ecdysozoa</taxon>
        <taxon>Arthropoda</taxon>
        <taxon>Crustacea</taxon>
        <taxon>Multicrustacea</taxon>
        <taxon>Hexanauplia</taxon>
        <taxon>Copepoda</taxon>
        <taxon>Siphonostomatoida</taxon>
        <taxon>Caligidae</taxon>
        <taxon>Lepeophtheirus</taxon>
    </lineage>
</organism>
<evidence type="ECO:0000256" key="6">
    <source>
        <dbReference type="ARBA" id="ARBA00023239"/>
    </source>
</evidence>
<dbReference type="SMART" id="SM00922">
    <property type="entry name" value="MR_MLE"/>
    <property type="match status" value="1"/>
</dbReference>
<dbReference type="InterPro" id="IPR046945">
    <property type="entry name" value="RHMD-like"/>
</dbReference>
<dbReference type="InterPro" id="IPR036849">
    <property type="entry name" value="Enolase-like_C_sf"/>
</dbReference>
<dbReference type="Pfam" id="PF13378">
    <property type="entry name" value="MR_MLE_C"/>
    <property type="match status" value="1"/>
</dbReference>
<gene>
    <name evidence="11" type="ORF">LSAA_11760</name>
</gene>
<keyword evidence="4" id="KW-0479">Metal-binding</keyword>
<reference evidence="11" key="1">
    <citation type="submission" date="2021-02" db="EMBL/GenBank/DDBJ databases">
        <authorList>
            <person name="Bekaert M."/>
        </authorList>
    </citation>
    <scope>NUCLEOTIDE SEQUENCE</scope>
    <source>
        <strain evidence="11">IoA-00</strain>
    </source>
</reference>
<dbReference type="PANTHER" id="PTHR13794:SF58">
    <property type="entry name" value="MITOCHONDRIAL ENOLASE SUPERFAMILY MEMBER 1"/>
    <property type="match status" value="1"/>
</dbReference>
<dbReference type="AlphaFoldDB" id="A0A7R8CZF2"/>
<dbReference type="InterPro" id="IPR029065">
    <property type="entry name" value="Enolase_C-like"/>
</dbReference>
<dbReference type="PROSITE" id="PS00909">
    <property type="entry name" value="MR_MLE_2"/>
    <property type="match status" value="1"/>
</dbReference>
<dbReference type="Gene3D" id="3.20.20.120">
    <property type="entry name" value="Enolase-like C-terminal domain"/>
    <property type="match status" value="1"/>
</dbReference>
<feature type="domain" description="Mandelate racemase/muconate lactonizing enzyme C-terminal" evidence="10">
    <location>
        <begin position="273"/>
        <end position="369"/>
    </location>
</feature>
<dbReference type="SUPFAM" id="SSF51604">
    <property type="entry name" value="Enolase C-terminal domain-like"/>
    <property type="match status" value="1"/>
</dbReference>
<dbReference type="PANTHER" id="PTHR13794">
    <property type="entry name" value="ENOLASE SUPERFAMILY, MANDELATE RACEMASE"/>
    <property type="match status" value="1"/>
</dbReference>
<dbReference type="EC" id="4.2.1.68" evidence="3"/>
<dbReference type="GO" id="GO:0050023">
    <property type="term" value="F:L-fuconate dehydratase activity"/>
    <property type="evidence" value="ECO:0007669"/>
    <property type="project" value="UniProtKB-EC"/>
</dbReference>
<dbReference type="Proteomes" id="UP000675881">
    <property type="component" value="Chromosome 6"/>
</dbReference>
<evidence type="ECO:0000313" key="12">
    <source>
        <dbReference type="Proteomes" id="UP000675881"/>
    </source>
</evidence>
<dbReference type="SFLD" id="SFLDS00001">
    <property type="entry name" value="Enolase"/>
    <property type="match status" value="1"/>
</dbReference>
<dbReference type="GO" id="GO:0009063">
    <property type="term" value="P:amino acid catabolic process"/>
    <property type="evidence" value="ECO:0007669"/>
    <property type="project" value="InterPro"/>
</dbReference>
<dbReference type="SUPFAM" id="SSF54826">
    <property type="entry name" value="Enolase N-terminal domain-like"/>
    <property type="match status" value="1"/>
</dbReference>
<dbReference type="SFLD" id="SFLDG00179">
    <property type="entry name" value="mandelate_racemase"/>
    <property type="match status" value="1"/>
</dbReference>
<proteinExistence type="inferred from homology"/>
<dbReference type="InterPro" id="IPR029017">
    <property type="entry name" value="Enolase-like_N"/>
</dbReference>
<evidence type="ECO:0000256" key="3">
    <source>
        <dbReference type="ARBA" id="ARBA00013142"/>
    </source>
</evidence>
<dbReference type="OrthoDB" id="14161at2759"/>
<evidence type="ECO:0000256" key="5">
    <source>
        <dbReference type="ARBA" id="ARBA00022842"/>
    </source>
</evidence>
<keyword evidence="6 11" id="KW-0456">Lyase</keyword>
<evidence type="ECO:0000256" key="7">
    <source>
        <dbReference type="ARBA" id="ARBA00061144"/>
    </source>
</evidence>
<dbReference type="Gene3D" id="3.30.390.10">
    <property type="entry name" value="Enolase-like, N-terminal domain"/>
    <property type="match status" value="1"/>
</dbReference>
<name>A0A7R8CZF2_LEPSM</name>
<dbReference type="SFLD" id="SFLDF00111">
    <property type="entry name" value="L-fuconate_dehydratase"/>
    <property type="match status" value="1"/>
</dbReference>
<comment type="cofactor">
    <cofactor evidence="2">
        <name>Mg(2+)</name>
        <dbReference type="ChEBI" id="CHEBI:18420"/>
    </cofactor>
</comment>
<sequence>MTKDKEINSIPCLMVHLLRRLTHLDIHDSLSFNFFANKSLTTILVLITYLNVDVVHRGGYVGSKDQGNAKENKCVFHADARVKIKDIRFPTSLKGDGSDAIHRDPDYSAVYVELKTDVEDLSGCGLSFTLGRGNEIVKCAVESLKFLIVGKNIRDIQTNMGKWVYDISNESQLRWIGPDKGVINLAFAAIVNAFWDLWGKMERKPVWKLLVDMSPEQNVSLINFKYLEDALSPREALNLLNKARNGSMDREKEIKVLGFPAYTTQVGWMNYSDEKIRSTAKAFIDRGFTAFKMKVGRDINDDKRRLRVIRECIGPDCKLMVDANQIWGVEQAIHWMKELAEFKITWIEEPTSPDDILGHITISEALRPYNIGVATGEVCHNRVMFKQFLSSGGMQFCQIDSARMVGLNDVLAVYLMAYKYGIPVCPHAGGVGLCEMVQHLQVFDYVSLGGTFEDRMIEYVDHLHEHFIYPPVIGESKYFPPTAPGYSTEMKRASIRDFEYPNGITWKNILSSLDFNSSISMKYAFVFLCIALVFAANVSSSVDNVNIQICDEDKDCSQGFVCKEIEGQTVMDIKMCQPSQKVNH</sequence>
<protein>
    <recommendedName>
        <fullName evidence="8">Mitochondrial enolase superfamily member 1</fullName>
        <ecNumber evidence="3">4.2.1.68</ecNumber>
    </recommendedName>
    <alternativeName>
        <fullName evidence="9">L-fuconate dehydratase</fullName>
    </alternativeName>
</protein>
<evidence type="ECO:0000313" key="11">
    <source>
        <dbReference type="EMBL" id="CAF2975660.1"/>
    </source>
</evidence>
<evidence type="ECO:0000256" key="4">
    <source>
        <dbReference type="ARBA" id="ARBA00022723"/>
    </source>
</evidence>
<comment type="similarity">
    <text evidence="7">Belongs to the mandelate racemase/muconate lactonizing enzyme family. ENOSF1 subfamily.</text>
</comment>
<dbReference type="EMBL" id="HG994585">
    <property type="protein sequence ID" value="CAF2975660.1"/>
    <property type="molecule type" value="Genomic_DNA"/>
</dbReference>
<evidence type="ECO:0000256" key="8">
    <source>
        <dbReference type="ARBA" id="ARBA00073815"/>
    </source>
</evidence>
<accession>A0A7R8CZF2</accession>
<dbReference type="InterPro" id="IPR034610">
    <property type="entry name" value="L-fuconate_dehydratase"/>
</dbReference>
<evidence type="ECO:0000256" key="1">
    <source>
        <dbReference type="ARBA" id="ARBA00001737"/>
    </source>
</evidence>
<dbReference type="GO" id="GO:0016052">
    <property type="term" value="P:carbohydrate catabolic process"/>
    <property type="evidence" value="ECO:0007669"/>
    <property type="project" value="InterPro"/>
</dbReference>
<evidence type="ECO:0000256" key="9">
    <source>
        <dbReference type="ARBA" id="ARBA00078003"/>
    </source>
</evidence>
<dbReference type="FunFam" id="3.20.20.120:FF:000007">
    <property type="entry name" value="Mitochondrial enolase superfamily member 1"/>
    <property type="match status" value="1"/>
</dbReference>
<evidence type="ECO:0000259" key="10">
    <source>
        <dbReference type="SMART" id="SM00922"/>
    </source>
</evidence>
<dbReference type="InterPro" id="IPR018110">
    <property type="entry name" value="Mandel_Rmase/mucon_lact_enz_CS"/>
</dbReference>
<comment type="catalytic activity">
    <reaction evidence="1">
        <text>L-fuconate = 2-dehydro-3-deoxy-L-fuconate + H2O</text>
        <dbReference type="Rhea" id="RHEA:22772"/>
        <dbReference type="ChEBI" id="CHEBI:15377"/>
        <dbReference type="ChEBI" id="CHEBI:21291"/>
        <dbReference type="ChEBI" id="CHEBI:37448"/>
        <dbReference type="EC" id="4.2.1.68"/>
    </reaction>
</comment>
<evidence type="ECO:0000256" key="2">
    <source>
        <dbReference type="ARBA" id="ARBA00001946"/>
    </source>
</evidence>
<dbReference type="InterPro" id="IPR013342">
    <property type="entry name" value="Mandelate_racemase_C"/>
</dbReference>
<keyword evidence="5" id="KW-0460">Magnesium</keyword>
<dbReference type="GO" id="GO:0000287">
    <property type="term" value="F:magnesium ion binding"/>
    <property type="evidence" value="ECO:0007669"/>
    <property type="project" value="TreeGrafter"/>
</dbReference>
<keyword evidence="12" id="KW-1185">Reference proteome</keyword>